<dbReference type="GO" id="GO:0005829">
    <property type="term" value="C:cytosol"/>
    <property type="evidence" value="ECO:0007669"/>
    <property type="project" value="TreeGrafter"/>
</dbReference>
<accession>A0A2I0AKF1</accession>
<dbReference type="AlphaFoldDB" id="A0A2I0AKF1"/>
<dbReference type="GO" id="GO:0009414">
    <property type="term" value="P:response to water deprivation"/>
    <property type="evidence" value="ECO:0007669"/>
    <property type="project" value="TreeGrafter"/>
</dbReference>
<keyword evidence="4" id="KW-1185">Reference proteome</keyword>
<evidence type="ECO:0000256" key="2">
    <source>
        <dbReference type="SAM" id="MobiDB-lite"/>
    </source>
</evidence>
<evidence type="ECO:0000313" key="3">
    <source>
        <dbReference type="EMBL" id="PKA56030.1"/>
    </source>
</evidence>
<proteinExistence type="inferred from homology"/>
<dbReference type="PROSITE" id="PS00823">
    <property type="entry name" value="DEHYDRIN_2"/>
    <property type="match status" value="1"/>
</dbReference>
<gene>
    <name evidence="3" type="primary">COR410</name>
    <name evidence="3" type="ORF">AXF42_Ash014703</name>
</gene>
<dbReference type="InterPro" id="IPR000167">
    <property type="entry name" value="Dehydrin"/>
</dbReference>
<feature type="compositionally biased region" description="Basic and acidic residues" evidence="2">
    <location>
        <begin position="231"/>
        <end position="246"/>
    </location>
</feature>
<dbReference type="EMBL" id="KZ451976">
    <property type="protein sequence ID" value="PKA56030.1"/>
    <property type="molecule type" value="Genomic_DNA"/>
</dbReference>
<protein>
    <submittedName>
        <fullName evidence="3">Dehydrin COR410</fullName>
    </submittedName>
</protein>
<dbReference type="STRING" id="1088818.A0A2I0AKF1"/>
<dbReference type="OrthoDB" id="1934367at2759"/>
<name>A0A2I0AKF1_9ASPA</name>
<dbReference type="GO" id="GO:0009737">
    <property type="term" value="P:response to abscisic acid"/>
    <property type="evidence" value="ECO:0007669"/>
    <property type="project" value="TreeGrafter"/>
</dbReference>
<evidence type="ECO:0000313" key="4">
    <source>
        <dbReference type="Proteomes" id="UP000236161"/>
    </source>
</evidence>
<feature type="region of interest" description="Disordered" evidence="2">
    <location>
        <begin position="231"/>
        <end position="253"/>
    </location>
</feature>
<dbReference type="PANTHER" id="PTHR33346:SF2">
    <property type="entry name" value="DEHYDRIN ERD14"/>
    <property type="match status" value="1"/>
</dbReference>
<dbReference type="Pfam" id="PF00257">
    <property type="entry name" value="Dehydrin"/>
    <property type="match status" value="1"/>
</dbReference>
<dbReference type="GO" id="GO:0009631">
    <property type="term" value="P:cold acclimation"/>
    <property type="evidence" value="ECO:0007669"/>
    <property type="project" value="TreeGrafter"/>
</dbReference>
<reference evidence="3 4" key="1">
    <citation type="journal article" date="2017" name="Nature">
        <title>The Apostasia genome and the evolution of orchids.</title>
        <authorList>
            <person name="Zhang G.Q."/>
            <person name="Liu K.W."/>
            <person name="Li Z."/>
            <person name="Lohaus R."/>
            <person name="Hsiao Y.Y."/>
            <person name="Niu S.C."/>
            <person name="Wang J.Y."/>
            <person name="Lin Y.C."/>
            <person name="Xu Q."/>
            <person name="Chen L.J."/>
            <person name="Yoshida K."/>
            <person name="Fujiwara S."/>
            <person name="Wang Z.W."/>
            <person name="Zhang Y.Q."/>
            <person name="Mitsuda N."/>
            <person name="Wang M."/>
            <person name="Liu G.H."/>
            <person name="Pecoraro L."/>
            <person name="Huang H.X."/>
            <person name="Xiao X.J."/>
            <person name="Lin M."/>
            <person name="Wu X.Y."/>
            <person name="Wu W.L."/>
            <person name="Chen Y.Y."/>
            <person name="Chang S.B."/>
            <person name="Sakamoto S."/>
            <person name="Ohme-Takagi M."/>
            <person name="Yagi M."/>
            <person name="Zeng S.J."/>
            <person name="Shen C.Y."/>
            <person name="Yeh C.M."/>
            <person name="Luo Y.B."/>
            <person name="Tsai W.C."/>
            <person name="Van de Peer Y."/>
            <person name="Liu Z.J."/>
        </authorList>
    </citation>
    <scope>NUCLEOTIDE SEQUENCE [LARGE SCALE GENOMIC DNA]</scope>
    <source>
        <strain evidence="4">cv. Shenzhen</strain>
        <tissue evidence="3">Stem</tissue>
    </source>
</reference>
<organism evidence="3 4">
    <name type="scientific">Apostasia shenzhenica</name>
    <dbReference type="NCBI Taxonomy" id="1088818"/>
    <lineage>
        <taxon>Eukaryota</taxon>
        <taxon>Viridiplantae</taxon>
        <taxon>Streptophyta</taxon>
        <taxon>Embryophyta</taxon>
        <taxon>Tracheophyta</taxon>
        <taxon>Spermatophyta</taxon>
        <taxon>Magnoliopsida</taxon>
        <taxon>Liliopsida</taxon>
        <taxon>Asparagales</taxon>
        <taxon>Orchidaceae</taxon>
        <taxon>Apostasioideae</taxon>
        <taxon>Apostasia</taxon>
    </lineage>
</organism>
<dbReference type="PANTHER" id="PTHR33346">
    <property type="entry name" value="DEHYDRIN XERO 2-RELATED"/>
    <property type="match status" value="1"/>
</dbReference>
<dbReference type="InterPro" id="IPR030513">
    <property type="entry name" value="Dehydrin_CS"/>
</dbReference>
<dbReference type="GO" id="GO:0016020">
    <property type="term" value="C:membrane"/>
    <property type="evidence" value="ECO:0007669"/>
    <property type="project" value="TreeGrafter"/>
</dbReference>
<feature type="compositionally biased region" description="Basic and acidic residues" evidence="2">
    <location>
        <begin position="131"/>
        <end position="143"/>
    </location>
</feature>
<dbReference type="Proteomes" id="UP000236161">
    <property type="component" value="Unassembled WGS sequence"/>
</dbReference>
<sequence length="253" mass="27468">MAEEHKEQVVISPEGEGEVKDRGLLDFLGREEEKKKPVVGDDALVTGVEQIHIEEGEMAEEGQQGILEKLHRSKSSSSSSVNNSVFFACSIKPLGIFLLTVSVQSDEEEVEGEGGVKEKIRRKKKALKEKIEQKLHGGEEKKPAPPAEEGTTVVVKTVTVEETAPPASYEEEKKGFLEKIKEKLPGHYKKPVEAETWAVAPPPPSPAPAAVEQEVEGLEGKEKKGFLGKIMEKLPGHHKDGGDEGGKSSPASH</sequence>
<evidence type="ECO:0000256" key="1">
    <source>
        <dbReference type="RuleBase" id="RU003995"/>
    </source>
</evidence>
<comment type="similarity">
    <text evidence="1">Belongs to the plant dehydrin family.</text>
</comment>
<feature type="region of interest" description="Disordered" evidence="2">
    <location>
        <begin position="131"/>
        <end position="152"/>
    </location>
</feature>